<proteinExistence type="inferred from homology"/>
<dbReference type="RefSeq" id="WP_095620906.1">
    <property type="nucleotide sequence ID" value="NZ_NSKB01000004.1"/>
</dbReference>
<dbReference type="InterPro" id="IPR000182">
    <property type="entry name" value="GNAT_dom"/>
</dbReference>
<evidence type="ECO:0000313" key="5">
    <source>
        <dbReference type="EMBL" id="PAU76512.1"/>
    </source>
</evidence>
<dbReference type="InterPro" id="IPR016181">
    <property type="entry name" value="Acyl_CoA_acyltransferase"/>
</dbReference>
<evidence type="ECO:0000256" key="1">
    <source>
        <dbReference type="ARBA" id="ARBA00022679"/>
    </source>
</evidence>
<organism evidence="5 6">
    <name type="scientific">Halomonas salipaludis</name>
    <dbReference type="NCBI Taxonomy" id="2032625"/>
    <lineage>
        <taxon>Bacteria</taxon>
        <taxon>Pseudomonadati</taxon>
        <taxon>Pseudomonadota</taxon>
        <taxon>Gammaproteobacteria</taxon>
        <taxon>Oceanospirillales</taxon>
        <taxon>Halomonadaceae</taxon>
        <taxon>Halomonas</taxon>
    </lineage>
</organism>
<dbReference type="GO" id="GO:0016747">
    <property type="term" value="F:acyltransferase activity, transferring groups other than amino-acyl groups"/>
    <property type="evidence" value="ECO:0007669"/>
    <property type="project" value="InterPro"/>
</dbReference>
<evidence type="ECO:0000259" key="4">
    <source>
        <dbReference type="PROSITE" id="PS51186"/>
    </source>
</evidence>
<dbReference type="SUPFAM" id="SSF55729">
    <property type="entry name" value="Acyl-CoA N-acyltransferases (Nat)"/>
    <property type="match status" value="1"/>
</dbReference>
<keyword evidence="1 5" id="KW-0808">Transferase</keyword>
<comment type="caution">
    <text evidence="5">The sequence shown here is derived from an EMBL/GenBank/DDBJ whole genome shotgun (WGS) entry which is preliminary data.</text>
</comment>
<dbReference type="AlphaFoldDB" id="A0A2A2EVW8"/>
<accession>A0A2A2EVW8</accession>
<dbReference type="PANTHER" id="PTHR43792:SF8">
    <property type="entry name" value="[RIBOSOMAL PROTEIN US5]-ALANINE N-ACETYLTRANSFERASE"/>
    <property type="match status" value="1"/>
</dbReference>
<protein>
    <submittedName>
        <fullName evidence="5">GNAT family N-acetyltransferase</fullName>
    </submittedName>
</protein>
<dbReference type="EMBL" id="NSKB01000004">
    <property type="protein sequence ID" value="PAU76512.1"/>
    <property type="molecule type" value="Genomic_DNA"/>
</dbReference>
<evidence type="ECO:0000256" key="2">
    <source>
        <dbReference type="ARBA" id="ARBA00023315"/>
    </source>
</evidence>
<evidence type="ECO:0000256" key="3">
    <source>
        <dbReference type="ARBA" id="ARBA00038502"/>
    </source>
</evidence>
<reference evidence="5 6" key="1">
    <citation type="submission" date="2017-08" db="EMBL/GenBank/DDBJ databases">
        <title>Halomonas alkalisoli sp. nov., isolated from saline alkaline soil.</title>
        <authorList>
            <person name="Wang D."/>
            <person name="Zhang G."/>
        </authorList>
    </citation>
    <scope>NUCLEOTIDE SEQUENCE [LARGE SCALE GENOMIC DNA]</scope>
    <source>
        <strain evidence="5 6">WRN001</strain>
    </source>
</reference>
<dbReference type="PANTHER" id="PTHR43792">
    <property type="entry name" value="GNAT FAMILY, PUTATIVE (AFU_ORTHOLOGUE AFUA_3G00765)-RELATED-RELATED"/>
    <property type="match status" value="1"/>
</dbReference>
<feature type="domain" description="N-acetyltransferase" evidence="4">
    <location>
        <begin position="15"/>
        <end position="181"/>
    </location>
</feature>
<gene>
    <name evidence="5" type="ORF">CK498_10910</name>
</gene>
<keyword evidence="2" id="KW-0012">Acyltransferase</keyword>
<dbReference type="PROSITE" id="PS51186">
    <property type="entry name" value="GNAT"/>
    <property type="match status" value="1"/>
</dbReference>
<dbReference type="Pfam" id="PF13302">
    <property type="entry name" value="Acetyltransf_3"/>
    <property type="match status" value="1"/>
</dbReference>
<evidence type="ECO:0000313" key="6">
    <source>
        <dbReference type="Proteomes" id="UP000217771"/>
    </source>
</evidence>
<sequence length="196" mass="22063">MSEEVFFPVIETDRLTLRPLAINESEGLLEIFSDPEVMKYWNTAPWTNLQDAVDFINSSNDSMWRQESLVLGIYLKPDGTLAGKCMLFNYDKESRRAEIGFGLSSSCWGKGYISEAGEVLIDYGFDALGLRRIEAEIDPENQSSAKALEKLGFTKEGLLRQRWEVNGFVSDSALYGRLASDEPPSSINTYQAHAER</sequence>
<comment type="similarity">
    <text evidence="3">Belongs to the acetyltransferase family. RimJ subfamily.</text>
</comment>
<dbReference type="InterPro" id="IPR051531">
    <property type="entry name" value="N-acetyltransferase"/>
</dbReference>
<dbReference type="OrthoDB" id="9801656at2"/>
<name>A0A2A2EVW8_9GAMM</name>
<keyword evidence="6" id="KW-1185">Reference proteome</keyword>
<dbReference type="Gene3D" id="3.40.630.30">
    <property type="match status" value="1"/>
</dbReference>
<dbReference type="Proteomes" id="UP000217771">
    <property type="component" value="Unassembled WGS sequence"/>
</dbReference>